<dbReference type="InterPro" id="IPR001387">
    <property type="entry name" value="Cro/C1-type_HTH"/>
</dbReference>
<protein>
    <submittedName>
        <fullName evidence="2">Putative Cro/C1-type HTH DNA-binding domain</fullName>
    </submittedName>
</protein>
<dbReference type="Proteomes" id="UP000029052">
    <property type="component" value="Unassembled WGS sequence"/>
</dbReference>
<keyword evidence="3" id="KW-1185">Reference proteome</keyword>
<dbReference type="AlphaFoldDB" id="A0A087B9P9"/>
<dbReference type="GO" id="GO:0003677">
    <property type="term" value="F:DNA binding"/>
    <property type="evidence" value="ECO:0007669"/>
    <property type="project" value="UniProtKB-KW"/>
</dbReference>
<organism evidence="2 3">
    <name type="scientific">Bifidobacterium magnum</name>
    <dbReference type="NCBI Taxonomy" id="1692"/>
    <lineage>
        <taxon>Bacteria</taxon>
        <taxon>Bacillati</taxon>
        <taxon>Actinomycetota</taxon>
        <taxon>Actinomycetes</taxon>
        <taxon>Bifidobacteriales</taxon>
        <taxon>Bifidobacteriaceae</taxon>
        <taxon>Bifidobacterium</taxon>
    </lineage>
</organism>
<dbReference type="Pfam" id="PF13443">
    <property type="entry name" value="HTH_26"/>
    <property type="match status" value="1"/>
</dbReference>
<evidence type="ECO:0000259" key="1">
    <source>
        <dbReference type="Pfam" id="PF13443"/>
    </source>
</evidence>
<name>A0A087B9P9_9BIFI</name>
<sequence length="61" mass="6750">MASQKLNRQTVCDLTGIPSTTFDRRLAHPENSPFNTNELDRIARALGVPITELVAVEDPTK</sequence>
<reference evidence="2 3" key="1">
    <citation type="submission" date="2014-03" db="EMBL/GenBank/DDBJ databases">
        <title>Genomics of Bifidobacteria.</title>
        <authorList>
            <person name="Ventura M."/>
            <person name="Milani C."/>
            <person name="Lugli G.A."/>
        </authorList>
    </citation>
    <scope>NUCLEOTIDE SEQUENCE [LARGE SCALE GENOMIC DNA]</scope>
    <source>
        <strain evidence="2 3">LMG 11591</strain>
    </source>
</reference>
<comment type="caution">
    <text evidence="2">The sequence shown here is derived from an EMBL/GenBank/DDBJ whole genome shotgun (WGS) entry which is preliminary data.</text>
</comment>
<dbReference type="STRING" id="1692.BMAGN_1559"/>
<dbReference type="EMBL" id="JGZB01000009">
    <property type="protein sequence ID" value="KFI67749.1"/>
    <property type="molecule type" value="Genomic_DNA"/>
</dbReference>
<proteinExistence type="predicted"/>
<evidence type="ECO:0000313" key="2">
    <source>
        <dbReference type="EMBL" id="KFI67749.1"/>
    </source>
</evidence>
<evidence type="ECO:0000313" key="3">
    <source>
        <dbReference type="Proteomes" id="UP000029052"/>
    </source>
</evidence>
<feature type="domain" description="HTH cro/C1-type" evidence="1">
    <location>
        <begin position="1"/>
        <end position="57"/>
    </location>
</feature>
<keyword evidence="2" id="KW-0238">DNA-binding</keyword>
<accession>A0A087B9P9</accession>
<gene>
    <name evidence="2" type="ORF">BMAGN_1559</name>
</gene>